<keyword evidence="4 7" id="KW-0324">Glycolysis</keyword>
<dbReference type="STRING" id="169760.PSTEL_10220"/>
<dbReference type="SUPFAM" id="SSF51569">
    <property type="entry name" value="Aldolase"/>
    <property type="match status" value="1"/>
</dbReference>
<dbReference type="EC" id="4.1.2.13" evidence="7"/>
<reference evidence="8 9" key="1">
    <citation type="submission" date="2014-08" db="EMBL/GenBank/DDBJ databases">
        <title>Comparative genomics of the Paenibacillus odorifer group.</title>
        <authorList>
            <person name="den Bakker H.C."/>
            <person name="Tsai Y.-C."/>
            <person name="Martin N."/>
            <person name="Korlach J."/>
            <person name="Wiedmann M."/>
        </authorList>
    </citation>
    <scope>NUCLEOTIDE SEQUENCE [LARGE SCALE GENOMIC DNA]</scope>
    <source>
        <strain evidence="8 9">DSM 14472</strain>
    </source>
</reference>
<gene>
    <name evidence="7" type="primary">fda</name>
    <name evidence="8" type="ORF">PSTEL_10220</name>
</gene>
<evidence type="ECO:0000256" key="4">
    <source>
        <dbReference type="ARBA" id="ARBA00023152"/>
    </source>
</evidence>
<dbReference type="RefSeq" id="WP_038694907.1">
    <property type="nucleotide sequence ID" value="NZ_CP009286.1"/>
</dbReference>
<organism evidence="8 9">
    <name type="scientific">Paenibacillus stellifer</name>
    <dbReference type="NCBI Taxonomy" id="169760"/>
    <lineage>
        <taxon>Bacteria</taxon>
        <taxon>Bacillati</taxon>
        <taxon>Bacillota</taxon>
        <taxon>Bacilli</taxon>
        <taxon>Bacillales</taxon>
        <taxon>Paenibacillaceae</taxon>
        <taxon>Paenibacillus</taxon>
    </lineage>
</organism>
<dbReference type="InterPro" id="IPR000741">
    <property type="entry name" value="FBA_I"/>
</dbReference>
<feature type="active site" description="Proton acceptor" evidence="7">
    <location>
        <position position="176"/>
    </location>
</feature>
<dbReference type="GO" id="GO:0004332">
    <property type="term" value="F:fructose-bisphosphate aldolase activity"/>
    <property type="evidence" value="ECO:0007669"/>
    <property type="project" value="UniProtKB-UniRule"/>
</dbReference>
<dbReference type="GO" id="GO:0006096">
    <property type="term" value="P:glycolytic process"/>
    <property type="evidence" value="ECO:0007669"/>
    <property type="project" value="UniProtKB-UniRule"/>
</dbReference>
<evidence type="ECO:0000256" key="2">
    <source>
        <dbReference type="ARBA" id="ARBA00004714"/>
    </source>
</evidence>
<evidence type="ECO:0000256" key="7">
    <source>
        <dbReference type="HAMAP-Rule" id="MF_00729"/>
    </source>
</evidence>
<dbReference type="KEGG" id="pste:PSTEL_10220"/>
<dbReference type="Pfam" id="PF00274">
    <property type="entry name" value="Glycolytic"/>
    <property type="match status" value="1"/>
</dbReference>
<evidence type="ECO:0000256" key="3">
    <source>
        <dbReference type="ARBA" id="ARBA00010387"/>
    </source>
</evidence>
<keyword evidence="6 7" id="KW-0704">Schiff base</keyword>
<evidence type="ECO:0000313" key="8">
    <source>
        <dbReference type="EMBL" id="AIQ63402.1"/>
    </source>
</evidence>
<dbReference type="UniPathway" id="UPA00109">
    <property type="reaction ID" value="UER00183"/>
</dbReference>
<dbReference type="HOGENOM" id="CLU_081560_0_0_9"/>
<comment type="pathway">
    <text evidence="2 7">Carbohydrate degradation; glycolysis; D-glyceraldehyde 3-phosphate and glycerone phosphate from D-glucose: step 4/4.</text>
</comment>
<name>A0A089LRC4_9BACL</name>
<dbReference type="HAMAP" id="MF_00729">
    <property type="entry name" value="FBP_aldolase_1"/>
    <property type="match status" value="1"/>
</dbReference>
<feature type="active site" description="Schiff-base intermediate with dihydroxyacetone-P" evidence="7">
    <location>
        <position position="213"/>
    </location>
</feature>
<dbReference type="Proteomes" id="UP000029507">
    <property type="component" value="Chromosome"/>
</dbReference>
<dbReference type="OrthoDB" id="9813469at2"/>
<keyword evidence="9" id="KW-1185">Reference proteome</keyword>
<protein>
    <recommendedName>
        <fullName evidence="7">Fructose-bisphosphate aldolase class 1</fullName>
        <ecNumber evidence="7">4.1.2.13</ecNumber>
    </recommendedName>
    <alternativeName>
        <fullName evidence="7">Fructose-bisphosphate aldolase class I</fullName>
        <shortName evidence="7">FBP aldolase</shortName>
    </alternativeName>
</protein>
<dbReference type="AlphaFoldDB" id="A0A089LRC4"/>
<dbReference type="Gene3D" id="3.20.20.70">
    <property type="entry name" value="Aldolase class I"/>
    <property type="match status" value="1"/>
</dbReference>
<comment type="similarity">
    <text evidence="3 7">Belongs to the class I fructose-bisphosphate aldolase family.</text>
</comment>
<accession>A0A089LRC4</accession>
<dbReference type="PANTHER" id="PTHR11627">
    <property type="entry name" value="FRUCTOSE-BISPHOSPHATE ALDOLASE"/>
    <property type="match status" value="1"/>
</dbReference>
<dbReference type="InterPro" id="IPR023014">
    <property type="entry name" value="FBA_I_Gram+-type"/>
</dbReference>
<dbReference type="InterPro" id="IPR013785">
    <property type="entry name" value="Aldolase_TIM"/>
</dbReference>
<evidence type="ECO:0000256" key="1">
    <source>
        <dbReference type="ARBA" id="ARBA00000441"/>
    </source>
</evidence>
<comment type="catalytic activity">
    <reaction evidence="1 7">
        <text>beta-D-fructose 1,6-bisphosphate = D-glyceraldehyde 3-phosphate + dihydroxyacetone phosphate</text>
        <dbReference type="Rhea" id="RHEA:14729"/>
        <dbReference type="ChEBI" id="CHEBI:32966"/>
        <dbReference type="ChEBI" id="CHEBI:57642"/>
        <dbReference type="ChEBI" id="CHEBI:59776"/>
        <dbReference type="EC" id="4.1.2.13"/>
    </reaction>
</comment>
<dbReference type="EMBL" id="CP009286">
    <property type="protein sequence ID" value="AIQ63402.1"/>
    <property type="molecule type" value="Genomic_DNA"/>
</dbReference>
<evidence type="ECO:0000256" key="6">
    <source>
        <dbReference type="ARBA" id="ARBA00023270"/>
    </source>
</evidence>
<keyword evidence="5 7" id="KW-0456">Lyase</keyword>
<proteinExistence type="inferred from homology"/>
<dbReference type="NCBIfam" id="NF003784">
    <property type="entry name" value="PRK05377.1"/>
    <property type="match status" value="1"/>
</dbReference>
<evidence type="ECO:0000313" key="9">
    <source>
        <dbReference type="Proteomes" id="UP000029507"/>
    </source>
</evidence>
<sequence>MDKEQLERVRNGKGFIAALDQSGGSTPKALLQYGIQEDRYHNDEEMFELVHEMRTRIIKSPAFDSKYILGAILFENTMDRTIDGMLTADYLWKVKNIVPFLKVDKGLAEPGNGVQLMKPMPDLDGLLRRAVDRHIFGTKMRSVIKEPNPEGIREVVQQQFELGKKIFAAGLVPIIEPEVDIHSANRAESERLLKKEIAAQLASLPSNVIVMLKLSIPSEDDFYHDLIDDPHVARVVALSGGYSQSEANDRLARNRGLIASFSRALSQDLTDQQSNEEFDAKLSASIQAIYKASIEKIAATI</sequence>
<evidence type="ECO:0000256" key="5">
    <source>
        <dbReference type="ARBA" id="ARBA00023239"/>
    </source>
</evidence>